<feature type="transmembrane region" description="Helical" evidence="5">
    <location>
        <begin position="65"/>
        <end position="87"/>
    </location>
</feature>
<proteinExistence type="predicted"/>
<accession>A0A1M5S180</accession>
<feature type="transmembrane region" description="Helical" evidence="5">
    <location>
        <begin position="344"/>
        <end position="363"/>
    </location>
</feature>
<keyword evidence="3 5" id="KW-1133">Transmembrane helix</keyword>
<dbReference type="SUPFAM" id="SSF52091">
    <property type="entry name" value="SpoIIaa-like"/>
    <property type="match status" value="1"/>
</dbReference>
<sequence>MRGTAGLFHFNQNALKHRFFPFLLWVPFVDRRTLKADLIAGFTCAVVALPQGVAFAVIAGMPPEYGLYASMVPAIVAALFGSSWLLVSGPTTAASLVLFSSLSLYAEPGTPEYVQLALAVTLMVGLIQLSMGLVRFGSLVNFISHSVIVGFTAGAAILIMASQAKHFFGISYQNSGDFGTIVKYFLFHVKEIQLPVVAVGLVTLVTGITCRKIRPSLPYMLISMLAGSLTALLINTLIGLERSGIAMVGALPAILPPLSLPDITLENIRRLTPTAFALALFALTEAISIARSLADKTDRELDGNQEFIGQGLSNIVGSFFSGYVATGSFNRSGMNYEAGAKTPLAAVFSGVLLVPAVLLLAPLTAYLPKAVLAGILFLVAWRLIDLAHIIKIVKTSLTETVILVTTFLATLLLELQFAILLGILVSLAIYLNRTSHPHIRVRVPDPRQESRSFVSDPLLLECPQLKIVRIDGSLYFGAVTHVRATVHEMLARCPGQKHLLIIGSGVNFIDMAGAELLSHLAHERKAAGGALYFYDMKEDICSHFKFLDYLLDIGLDNVFVSKKEAIATIFSNLDHSICKTCTAKIFLECRNSAFGLQSAQENLACSTMVTSNHMAGSLS</sequence>
<name>A0A1M5S180_9BACT</name>
<evidence type="ECO:0000313" key="7">
    <source>
        <dbReference type="EMBL" id="SHH32171.1"/>
    </source>
</evidence>
<evidence type="ECO:0000256" key="2">
    <source>
        <dbReference type="ARBA" id="ARBA00022692"/>
    </source>
</evidence>
<dbReference type="RefSeq" id="WP_073372878.1">
    <property type="nucleotide sequence ID" value="NZ_FQXS01000001.1"/>
</dbReference>
<dbReference type="InterPro" id="IPR011547">
    <property type="entry name" value="SLC26A/SulP_dom"/>
</dbReference>
<dbReference type="STRING" id="1121409.SAMN02745124_00109"/>
<keyword evidence="8" id="KW-1185">Reference proteome</keyword>
<feature type="transmembrane region" description="Helical" evidence="5">
    <location>
        <begin position="113"/>
        <end position="134"/>
    </location>
</feature>
<evidence type="ECO:0000259" key="6">
    <source>
        <dbReference type="PROSITE" id="PS50801"/>
    </source>
</evidence>
<feature type="domain" description="STAS" evidence="6">
    <location>
        <begin position="455"/>
        <end position="569"/>
    </location>
</feature>
<dbReference type="InterPro" id="IPR001902">
    <property type="entry name" value="SLC26A/SulP_fam"/>
</dbReference>
<gene>
    <name evidence="7" type="ORF">SAMN02745124_00109</name>
</gene>
<dbReference type="Proteomes" id="UP000184139">
    <property type="component" value="Unassembled WGS sequence"/>
</dbReference>
<dbReference type="GO" id="GO:0016020">
    <property type="term" value="C:membrane"/>
    <property type="evidence" value="ECO:0007669"/>
    <property type="project" value="UniProtKB-SubCell"/>
</dbReference>
<dbReference type="InterPro" id="IPR002645">
    <property type="entry name" value="STAS_dom"/>
</dbReference>
<dbReference type="Pfam" id="PF01740">
    <property type="entry name" value="STAS"/>
    <property type="match status" value="1"/>
</dbReference>
<evidence type="ECO:0000256" key="4">
    <source>
        <dbReference type="ARBA" id="ARBA00023136"/>
    </source>
</evidence>
<dbReference type="AlphaFoldDB" id="A0A1M5S180"/>
<organism evidence="7 8">
    <name type="scientific">Desulfofustis glycolicus DSM 9705</name>
    <dbReference type="NCBI Taxonomy" id="1121409"/>
    <lineage>
        <taxon>Bacteria</taxon>
        <taxon>Pseudomonadati</taxon>
        <taxon>Thermodesulfobacteriota</taxon>
        <taxon>Desulfobulbia</taxon>
        <taxon>Desulfobulbales</taxon>
        <taxon>Desulfocapsaceae</taxon>
        <taxon>Desulfofustis</taxon>
    </lineage>
</organism>
<evidence type="ECO:0000313" key="8">
    <source>
        <dbReference type="Proteomes" id="UP000184139"/>
    </source>
</evidence>
<feature type="transmembrane region" description="Helical" evidence="5">
    <location>
        <begin position="38"/>
        <end position="58"/>
    </location>
</feature>
<keyword evidence="4 5" id="KW-0472">Membrane</keyword>
<feature type="transmembrane region" description="Helical" evidence="5">
    <location>
        <begin position="402"/>
        <end position="431"/>
    </location>
</feature>
<reference evidence="7" key="1">
    <citation type="submission" date="2016-11" db="EMBL/GenBank/DDBJ databases">
        <authorList>
            <person name="Jaros S."/>
            <person name="Januszkiewicz K."/>
            <person name="Wedrychowicz H."/>
        </authorList>
    </citation>
    <scope>NUCLEOTIDE SEQUENCE [LARGE SCALE GENOMIC DNA]</scope>
    <source>
        <strain evidence="7">DSM 9705</strain>
    </source>
</reference>
<comment type="subcellular location">
    <subcellularLocation>
        <location evidence="1">Membrane</location>
        <topology evidence="1">Multi-pass membrane protein</topology>
    </subcellularLocation>
</comment>
<dbReference type="Gene3D" id="3.30.750.24">
    <property type="entry name" value="STAS domain"/>
    <property type="match status" value="1"/>
</dbReference>
<dbReference type="PANTHER" id="PTHR11814">
    <property type="entry name" value="SULFATE TRANSPORTER"/>
    <property type="match status" value="1"/>
</dbReference>
<feature type="transmembrane region" description="Helical" evidence="5">
    <location>
        <begin position="217"/>
        <end position="238"/>
    </location>
</feature>
<dbReference type="EMBL" id="FQXS01000001">
    <property type="protein sequence ID" value="SHH32171.1"/>
    <property type="molecule type" value="Genomic_DNA"/>
</dbReference>
<dbReference type="CDD" id="cd07042">
    <property type="entry name" value="STAS_SulP_like_sulfate_transporter"/>
    <property type="match status" value="1"/>
</dbReference>
<feature type="transmembrane region" description="Helical" evidence="5">
    <location>
        <begin position="275"/>
        <end position="294"/>
    </location>
</feature>
<feature type="transmembrane region" description="Helical" evidence="5">
    <location>
        <begin position="146"/>
        <end position="164"/>
    </location>
</feature>
<evidence type="ECO:0000256" key="1">
    <source>
        <dbReference type="ARBA" id="ARBA00004141"/>
    </source>
</evidence>
<dbReference type="GO" id="GO:0055085">
    <property type="term" value="P:transmembrane transport"/>
    <property type="evidence" value="ECO:0007669"/>
    <property type="project" value="InterPro"/>
</dbReference>
<dbReference type="PROSITE" id="PS50801">
    <property type="entry name" value="STAS"/>
    <property type="match status" value="1"/>
</dbReference>
<protein>
    <submittedName>
        <fullName evidence="7">Sulfate permease, SulP family</fullName>
    </submittedName>
</protein>
<feature type="transmembrane region" description="Helical" evidence="5">
    <location>
        <begin position="192"/>
        <end position="210"/>
    </location>
</feature>
<evidence type="ECO:0000256" key="5">
    <source>
        <dbReference type="SAM" id="Phobius"/>
    </source>
</evidence>
<feature type="transmembrane region" description="Helical" evidence="5">
    <location>
        <begin position="370"/>
        <end position="390"/>
    </location>
</feature>
<dbReference type="OrthoDB" id="9769739at2"/>
<dbReference type="InterPro" id="IPR036513">
    <property type="entry name" value="STAS_dom_sf"/>
</dbReference>
<keyword evidence="2 5" id="KW-0812">Transmembrane</keyword>
<dbReference type="NCBIfam" id="TIGR00815">
    <property type="entry name" value="sulP"/>
    <property type="match status" value="1"/>
</dbReference>
<evidence type="ECO:0000256" key="3">
    <source>
        <dbReference type="ARBA" id="ARBA00022989"/>
    </source>
</evidence>
<dbReference type="Pfam" id="PF00916">
    <property type="entry name" value="Sulfate_transp"/>
    <property type="match status" value="1"/>
</dbReference>